<dbReference type="EMBL" id="BMAT01002295">
    <property type="protein sequence ID" value="GFS04058.1"/>
    <property type="molecule type" value="Genomic_DNA"/>
</dbReference>
<sequence>MTVVAHQAQAQMFSLGPPEMILKDHKSSESFSCEPAVHLLDLLVQDVENSLQAVATNVAVHVKIHPIHGILQCINKCQMSISGHIKNVQCDLQNWPAKLENVVKLNYRVIDFTLDILAGGKSIADCPSFADIGSALEHLVSLEEDRSEETTTLSPEFQLLLSWCWINLK</sequence>
<name>A0AAV4I3D3_9GAST</name>
<protein>
    <submittedName>
        <fullName evidence="1">Thyroid adenoma-associated protein</fullName>
    </submittedName>
</protein>
<organism evidence="1 2">
    <name type="scientific">Elysia marginata</name>
    <dbReference type="NCBI Taxonomy" id="1093978"/>
    <lineage>
        <taxon>Eukaryota</taxon>
        <taxon>Metazoa</taxon>
        <taxon>Spiralia</taxon>
        <taxon>Lophotrochozoa</taxon>
        <taxon>Mollusca</taxon>
        <taxon>Gastropoda</taxon>
        <taxon>Heterobranchia</taxon>
        <taxon>Euthyneura</taxon>
        <taxon>Panpulmonata</taxon>
        <taxon>Sacoglossa</taxon>
        <taxon>Placobranchoidea</taxon>
        <taxon>Plakobranchidae</taxon>
        <taxon>Elysia</taxon>
    </lineage>
</organism>
<gene>
    <name evidence="1" type="ORF">ElyMa_001165900</name>
</gene>
<dbReference type="Proteomes" id="UP000762676">
    <property type="component" value="Unassembled WGS sequence"/>
</dbReference>
<dbReference type="AlphaFoldDB" id="A0AAV4I3D3"/>
<keyword evidence="2" id="KW-1185">Reference proteome</keyword>
<accession>A0AAV4I3D3</accession>
<comment type="caution">
    <text evidence="1">The sequence shown here is derived from an EMBL/GenBank/DDBJ whole genome shotgun (WGS) entry which is preliminary data.</text>
</comment>
<reference evidence="1 2" key="1">
    <citation type="journal article" date="2021" name="Elife">
        <title>Chloroplast acquisition without the gene transfer in kleptoplastic sea slugs, Plakobranchus ocellatus.</title>
        <authorList>
            <person name="Maeda T."/>
            <person name="Takahashi S."/>
            <person name="Yoshida T."/>
            <person name="Shimamura S."/>
            <person name="Takaki Y."/>
            <person name="Nagai Y."/>
            <person name="Toyoda A."/>
            <person name="Suzuki Y."/>
            <person name="Arimoto A."/>
            <person name="Ishii H."/>
            <person name="Satoh N."/>
            <person name="Nishiyama T."/>
            <person name="Hasebe M."/>
            <person name="Maruyama T."/>
            <person name="Minagawa J."/>
            <person name="Obokata J."/>
            <person name="Shigenobu S."/>
        </authorList>
    </citation>
    <scope>NUCLEOTIDE SEQUENCE [LARGE SCALE GENOMIC DNA]</scope>
</reference>
<feature type="non-terminal residue" evidence="1">
    <location>
        <position position="169"/>
    </location>
</feature>
<evidence type="ECO:0000313" key="2">
    <source>
        <dbReference type="Proteomes" id="UP000762676"/>
    </source>
</evidence>
<evidence type="ECO:0000313" key="1">
    <source>
        <dbReference type="EMBL" id="GFS04058.1"/>
    </source>
</evidence>
<proteinExistence type="predicted"/>